<feature type="region of interest" description="Disordered" evidence="1">
    <location>
        <begin position="652"/>
        <end position="688"/>
    </location>
</feature>
<feature type="region of interest" description="Disordered" evidence="1">
    <location>
        <begin position="328"/>
        <end position="353"/>
    </location>
</feature>
<evidence type="ECO:0000256" key="1">
    <source>
        <dbReference type="SAM" id="MobiDB-lite"/>
    </source>
</evidence>
<comment type="caution">
    <text evidence="2">The sequence shown here is derived from an EMBL/GenBank/DDBJ whole genome shotgun (WGS) entry which is preliminary data.</text>
</comment>
<dbReference type="PANTHER" id="PTHR32556">
    <property type="entry name" value="F-BOX DOMAIN-CONTAINING PROTEIN-RELATED-RELATED"/>
    <property type="match status" value="1"/>
</dbReference>
<dbReference type="GeneID" id="31357527"/>
<feature type="compositionally biased region" description="Polar residues" evidence="1">
    <location>
        <begin position="652"/>
        <end position="670"/>
    </location>
</feature>
<accession>D3B133</accession>
<dbReference type="AlphaFoldDB" id="D3B133"/>
<dbReference type="InParanoid" id="D3B133"/>
<dbReference type="SUPFAM" id="SSF52047">
    <property type="entry name" value="RNI-like"/>
    <property type="match status" value="1"/>
</dbReference>
<sequence>MNGENIINKNHNNSSITPHLPLILQSRVLSFLIDPYSFVNVNQVNYRSEFIVDSSVLERKRQSSLGCHEIVNLSLVCHRWFTQIKCSIQSLSLKVYSISTYANQNRVKILYKFLDRVSLNIDKLLSDYSIVDLSNITVFYFTGFYNSVIFEELFSRMTSLQQLYLEVEGMAFISKIIELLEQRQQPVCTINLNVNINFSDRALIVLRYLVQIQKTYEESASLPVVKVHSLIISDCYSKFPKELVTLVQILKPANLYIDAASESNPLHHRYSQFIKIESLTSLKIKEDFAEFTDLTLALKSKSLRSLSVVFPDHLFDLDGPLLDNNEAANEQREENVEEEDFEDNEEDLGDEDNPCNLRYKKTNRSRRYDLEIDEFISALKSNDSMEYLDLRKLCKNDDHYRMQHNHQLYIGFSDFLLYNKTLKILSIAGANFISLEFIKSIGINSTLTNLNLGESLLRSSDSIILMKQLIESLKINQSISTISLIIPFYEDVTSEFSSILQFNNNIKSITIAIANKMIQDFYPKLDQSHITDEIQMKLIESVYRQILLDQVKTPIRCFEKNNQFIMNKNWMGNTRKVCIKKDIKFKKKNIQKQYFINNNHSSDIKPSIVVDNVNRIKNERDNTTKPLLLPTNHLNGNNDSIDLLNLSMNSDKQSSIVQQPTTSEKQQTNYSSTTSTTTFDHLNERMNE</sequence>
<name>D3B133_HETP5</name>
<organism evidence="2 3">
    <name type="scientific">Heterostelium pallidum (strain ATCC 26659 / Pp 5 / PN500)</name>
    <name type="common">Cellular slime mold</name>
    <name type="synonym">Polysphondylium pallidum</name>
    <dbReference type="NCBI Taxonomy" id="670386"/>
    <lineage>
        <taxon>Eukaryota</taxon>
        <taxon>Amoebozoa</taxon>
        <taxon>Evosea</taxon>
        <taxon>Eumycetozoa</taxon>
        <taxon>Dictyostelia</taxon>
        <taxon>Acytosteliales</taxon>
        <taxon>Acytosteliaceae</taxon>
        <taxon>Heterostelium</taxon>
    </lineage>
</organism>
<feature type="compositionally biased region" description="Acidic residues" evidence="1">
    <location>
        <begin position="335"/>
        <end position="353"/>
    </location>
</feature>
<dbReference type="Proteomes" id="UP000001396">
    <property type="component" value="Unassembled WGS sequence"/>
</dbReference>
<protein>
    <submittedName>
        <fullName evidence="2">Uncharacterized protein</fullName>
    </submittedName>
</protein>
<evidence type="ECO:0000313" key="2">
    <source>
        <dbReference type="EMBL" id="EFA85007.1"/>
    </source>
</evidence>
<keyword evidence="3" id="KW-1185">Reference proteome</keyword>
<gene>
    <name evidence="2" type="ORF">PPL_02001</name>
</gene>
<dbReference type="RefSeq" id="XP_020437117.1">
    <property type="nucleotide sequence ID" value="XM_020573000.1"/>
</dbReference>
<proteinExistence type="predicted"/>
<dbReference type="EMBL" id="ADBJ01000008">
    <property type="protein sequence ID" value="EFA85007.1"/>
    <property type="molecule type" value="Genomic_DNA"/>
</dbReference>
<evidence type="ECO:0000313" key="3">
    <source>
        <dbReference type="Proteomes" id="UP000001396"/>
    </source>
</evidence>
<reference evidence="2 3" key="1">
    <citation type="journal article" date="2011" name="Genome Res.">
        <title>Phylogeny-wide analysis of social amoeba genomes highlights ancient origins for complex intercellular communication.</title>
        <authorList>
            <person name="Heidel A.J."/>
            <person name="Lawal H.M."/>
            <person name="Felder M."/>
            <person name="Schilde C."/>
            <person name="Helps N.R."/>
            <person name="Tunggal B."/>
            <person name="Rivero F."/>
            <person name="John U."/>
            <person name="Schleicher M."/>
            <person name="Eichinger L."/>
            <person name="Platzer M."/>
            <person name="Noegel A.A."/>
            <person name="Schaap P."/>
            <person name="Gloeckner G."/>
        </authorList>
    </citation>
    <scope>NUCLEOTIDE SEQUENCE [LARGE SCALE GENOMIC DNA]</scope>
    <source>
        <strain evidence="3">ATCC 26659 / Pp 5 / PN500</strain>
    </source>
</reference>